<reference evidence="1" key="1">
    <citation type="submission" date="2022-10" db="EMBL/GenBank/DDBJ databases">
        <title>The complete genomes of actinobacterial strains from the NBC collection.</title>
        <authorList>
            <person name="Joergensen T.S."/>
            <person name="Alvarez Arevalo M."/>
            <person name="Sterndorff E.B."/>
            <person name="Faurdal D."/>
            <person name="Vuksanovic O."/>
            <person name="Mourched A.-S."/>
            <person name="Charusanti P."/>
            <person name="Shaw S."/>
            <person name="Blin K."/>
            <person name="Weber T."/>
        </authorList>
    </citation>
    <scope>NUCLEOTIDE SEQUENCE</scope>
    <source>
        <strain evidence="1">NBC_00093</strain>
    </source>
</reference>
<dbReference type="AlphaFoldDB" id="A0AAU1ZZY5"/>
<organism evidence="1">
    <name type="scientific">Streptomyces sp. NBC_00093</name>
    <dbReference type="NCBI Taxonomy" id="2975649"/>
    <lineage>
        <taxon>Bacteria</taxon>
        <taxon>Bacillati</taxon>
        <taxon>Actinomycetota</taxon>
        <taxon>Actinomycetes</taxon>
        <taxon>Kitasatosporales</taxon>
        <taxon>Streptomycetaceae</taxon>
        <taxon>Streptomyces</taxon>
    </lineage>
</organism>
<name>A0AAU1ZZY5_9ACTN</name>
<sequence>MTAGLLHLREKRFSGYLVVKIPHELDTEVEAVIAAYMNGPESARREMVDGVNGRSAAVLSVYGQRMASVAVRSGSVGPLRRGLVAIGLAEGRLDDPRDNLFVLAAANDSASLIGTSLRTVIADVADVLPSAGLAGLSHVCRAGRRGCSRR</sequence>
<protein>
    <submittedName>
        <fullName evidence="1">Uncharacterized protein</fullName>
    </submittedName>
</protein>
<gene>
    <name evidence="1" type="ORF">OHA22_15745</name>
</gene>
<evidence type="ECO:0000313" key="1">
    <source>
        <dbReference type="EMBL" id="WTT16875.1"/>
    </source>
</evidence>
<dbReference type="EMBL" id="CP108222">
    <property type="protein sequence ID" value="WTT16875.1"/>
    <property type="molecule type" value="Genomic_DNA"/>
</dbReference>
<proteinExistence type="predicted"/>
<accession>A0AAU1ZZY5</accession>